<dbReference type="GO" id="GO:0003688">
    <property type="term" value="F:DNA replication origin binding"/>
    <property type="evidence" value="ECO:0007669"/>
    <property type="project" value="UniProtKB-UniRule"/>
</dbReference>
<dbReference type="HAMAP" id="MF_00377">
    <property type="entry name" value="DnaA_bact"/>
    <property type="match status" value="1"/>
</dbReference>
<evidence type="ECO:0000259" key="14">
    <source>
        <dbReference type="SMART" id="SM00760"/>
    </source>
</evidence>
<feature type="region of interest" description="Domain IV, binds dsDNA" evidence="8">
    <location>
        <begin position="409"/>
        <end position="529"/>
    </location>
</feature>
<evidence type="ECO:0000256" key="10">
    <source>
        <dbReference type="RuleBase" id="RU000577"/>
    </source>
</evidence>
<evidence type="ECO:0000256" key="7">
    <source>
        <dbReference type="ARBA" id="ARBA00023125"/>
    </source>
</evidence>
<dbReference type="InterPro" id="IPR013317">
    <property type="entry name" value="DnaA_dom"/>
</dbReference>
<dbReference type="InterPro" id="IPR001957">
    <property type="entry name" value="Chromosome_initiator_DnaA"/>
</dbReference>
<evidence type="ECO:0000256" key="8">
    <source>
        <dbReference type="HAMAP-Rule" id="MF_00377"/>
    </source>
</evidence>
<dbReference type="PANTHER" id="PTHR30050:SF2">
    <property type="entry name" value="CHROMOSOMAL REPLICATION INITIATOR PROTEIN DNAA"/>
    <property type="match status" value="1"/>
</dbReference>
<dbReference type="AlphaFoldDB" id="A0A0G1HPP2"/>
<comment type="caution">
    <text evidence="15">The sequence shown here is derived from an EMBL/GenBank/DDBJ whole genome shotgun (WGS) entry which is preliminary data.</text>
</comment>
<dbReference type="STRING" id="1618392.UW41_C0011G0008"/>
<feature type="binding site" evidence="8">
    <location>
        <position position="239"/>
    </location>
    <ligand>
        <name>ATP</name>
        <dbReference type="ChEBI" id="CHEBI:30616"/>
    </ligand>
</feature>
<name>A0A0G1HPP2_9BACT</name>
<dbReference type="SUPFAM" id="SSF48295">
    <property type="entry name" value="TrpR-like"/>
    <property type="match status" value="1"/>
</dbReference>
<dbReference type="Gene3D" id="3.40.50.300">
    <property type="entry name" value="P-loop containing nucleotide triphosphate hydrolases"/>
    <property type="match status" value="1"/>
</dbReference>
<organism evidence="15 16">
    <name type="scientific">Candidatus Collierbacteria bacterium GW2011_GWC2_44_18</name>
    <dbReference type="NCBI Taxonomy" id="1618392"/>
    <lineage>
        <taxon>Bacteria</taxon>
        <taxon>Candidatus Collieribacteriota</taxon>
    </lineage>
</organism>
<keyword evidence="4 8" id="KW-0547">Nucleotide-binding</keyword>
<dbReference type="EMBL" id="LCIE01000011">
    <property type="protein sequence ID" value="KKT49126.1"/>
    <property type="molecule type" value="Genomic_DNA"/>
</dbReference>
<dbReference type="SMART" id="SM00382">
    <property type="entry name" value="AAA"/>
    <property type="match status" value="1"/>
</dbReference>
<evidence type="ECO:0000313" key="16">
    <source>
        <dbReference type="Proteomes" id="UP000034172"/>
    </source>
</evidence>
<evidence type="ECO:0000259" key="13">
    <source>
        <dbReference type="SMART" id="SM00382"/>
    </source>
</evidence>
<dbReference type="GO" id="GO:0006275">
    <property type="term" value="P:regulation of DNA replication"/>
    <property type="evidence" value="ECO:0007669"/>
    <property type="project" value="UniProtKB-UniRule"/>
</dbReference>
<keyword evidence="2 8" id="KW-0963">Cytoplasm</keyword>
<accession>A0A0G1HPP2</accession>
<dbReference type="NCBIfam" id="TIGR00362">
    <property type="entry name" value="DnaA"/>
    <property type="match status" value="1"/>
</dbReference>
<feature type="region of interest" description="Domain I, interacts with DnaA modulators" evidence="8">
    <location>
        <begin position="1"/>
        <end position="175"/>
    </location>
</feature>
<dbReference type="InterPro" id="IPR027417">
    <property type="entry name" value="P-loop_NTPase"/>
</dbReference>
<feature type="binding site" evidence="8">
    <location>
        <position position="237"/>
    </location>
    <ligand>
        <name>ATP</name>
        <dbReference type="ChEBI" id="CHEBI:30616"/>
    </ligand>
</feature>
<proteinExistence type="inferred from homology"/>
<evidence type="ECO:0000256" key="5">
    <source>
        <dbReference type="ARBA" id="ARBA00022840"/>
    </source>
</evidence>
<comment type="subunit">
    <text evidence="8">Oligomerizes as a right-handed, spiral filament on DNA at oriC.</text>
</comment>
<gene>
    <name evidence="8" type="primary">dnaA</name>
    <name evidence="15" type="ORF">UW41_C0011G0008</name>
</gene>
<evidence type="ECO:0000256" key="3">
    <source>
        <dbReference type="ARBA" id="ARBA00022705"/>
    </source>
</evidence>
<dbReference type="SMART" id="SM00760">
    <property type="entry name" value="Bac_DnaA_C"/>
    <property type="match status" value="1"/>
</dbReference>
<evidence type="ECO:0000256" key="1">
    <source>
        <dbReference type="ARBA" id="ARBA00006583"/>
    </source>
</evidence>
<dbReference type="FunFam" id="3.40.50.300:FF:000668">
    <property type="entry name" value="Chromosomal replication initiator protein DnaA"/>
    <property type="match status" value="1"/>
</dbReference>
<dbReference type="PANTHER" id="PTHR30050">
    <property type="entry name" value="CHROMOSOMAL REPLICATION INITIATOR PROTEIN DNAA"/>
    <property type="match status" value="1"/>
</dbReference>
<dbReference type="Proteomes" id="UP000034172">
    <property type="component" value="Unassembled WGS sequence"/>
</dbReference>
<comment type="function">
    <text evidence="8 10">Plays an essential role in the initiation and regulation of chromosomal replication. ATP-DnaA binds to the origin of replication (oriC) to initiate formation of the DNA replication initiation complex once per cell cycle. Binds the DnaA box (a 9 base pair repeat at the origin) and separates the double-stranded (ds)DNA. Forms a right-handed helical filament on oriC DNA; dsDNA binds to the exterior of the filament while single-stranded (ss)DNA is stabiized in the filament's interior. The ATP-DnaA-oriC complex binds and stabilizes one strand of the AT-rich DNA unwinding element (DUE), permitting loading of DNA polymerase. After initiation quickly degrades to an ADP-DnaA complex that is not apt for DNA replication. Binds acidic phospholipids.</text>
</comment>
<keyword evidence="7 8" id="KW-0238">DNA-binding</keyword>
<keyword evidence="3 8" id="KW-0235">DNA replication</keyword>
<evidence type="ECO:0000256" key="9">
    <source>
        <dbReference type="NCBIfam" id="TIGR00362"/>
    </source>
</evidence>
<dbReference type="GO" id="GO:0005524">
    <property type="term" value="F:ATP binding"/>
    <property type="evidence" value="ECO:0007669"/>
    <property type="project" value="UniProtKB-UniRule"/>
</dbReference>
<dbReference type="InterPro" id="IPR020591">
    <property type="entry name" value="Chromosome_initiator_DnaA-like"/>
</dbReference>
<dbReference type="Gene3D" id="1.10.1750.10">
    <property type="match status" value="1"/>
</dbReference>
<protein>
    <recommendedName>
        <fullName evidence="8 9">Chromosomal replication initiator protein DnaA</fullName>
    </recommendedName>
</protein>
<dbReference type="PATRIC" id="fig|1618392.3.peg.531"/>
<dbReference type="PRINTS" id="PR00051">
    <property type="entry name" value="DNAA"/>
</dbReference>
<dbReference type="InterPro" id="IPR003593">
    <property type="entry name" value="AAA+_ATPase"/>
</dbReference>
<evidence type="ECO:0000256" key="4">
    <source>
        <dbReference type="ARBA" id="ARBA00022741"/>
    </source>
</evidence>
<evidence type="ECO:0000256" key="12">
    <source>
        <dbReference type="SAM" id="MobiDB-lite"/>
    </source>
</evidence>
<evidence type="ECO:0000256" key="11">
    <source>
        <dbReference type="RuleBase" id="RU004227"/>
    </source>
</evidence>
<sequence length="529" mass="59274">MDCRVGLPPRNDERDGNQQGSSSQEYPQDFEYSTYKEDPLGELGLVMWIVLFFLGNLGVVKMWISSENGRMDSERLWHGICGELGVSMSPASFAGFIKPCFLRSVTPIDDQRLLLELAASSAFLSHTIETKYYSLIKQAAEKISEKKCDIALIVVEATKEVKASKKEIKDSEIRETNIGLFAPAEENKQIGTNLNPRYVFESYMVGSSNRLAFAAAKAVVDYPGTRHNPLFIYGGVGVGKTHLMHAIGHELVKKGVGKVVCVTSEQFTNDLVGSLKSKMTDAFKKKYRQVGVLLVDDVQFFGGKDSTQEEFFHTFNELTNKQAQIIMTSDRKPQEIVGLEDRLRSRFLGGMMVDIGLPDYEMRLAILHQRALDIKAEVEDSAFELIANSYPTNARELEGTFVRLATGASIDGGVLTRQMVQQTMGLPANTVKDIKVRPIKVISTVAKYFDFRNKDLLGESRKADLVVARHIAMYILRETLKLNLTEVAELMGGRDHTTVMHACEKIEIEIEKNMDIRRKVMALKQALYT</sequence>
<dbReference type="GO" id="GO:0005737">
    <property type="term" value="C:cytoplasm"/>
    <property type="evidence" value="ECO:0007669"/>
    <property type="project" value="UniProtKB-SubCell"/>
</dbReference>
<dbReference type="Pfam" id="PF08299">
    <property type="entry name" value="Bac_DnaA_C"/>
    <property type="match status" value="1"/>
</dbReference>
<feature type="domain" description="AAA+ ATPase" evidence="13">
    <location>
        <begin position="226"/>
        <end position="357"/>
    </location>
</feature>
<evidence type="ECO:0000256" key="2">
    <source>
        <dbReference type="ARBA" id="ARBA00022490"/>
    </source>
</evidence>
<feature type="binding site" evidence="8">
    <location>
        <position position="240"/>
    </location>
    <ligand>
        <name>ATP</name>
        <dbReference type="ChEBI" id="CHEBI:30616"/>
    </ligand>
</feature>
<feature type="region of interest" description="Disordered" evidence="12">
    <location>
        <begin position="1"/>
        <end position="28"/>
    </location>
</feature>
<evidence type="ECO:0000256" key="6">
    <source>
        <dbReference type="ARBA" id="ARBA00023121"/>
    </source>
</evidence>
<dbReference type="CDD" id="cd00009">
    <property type="entry name" value="AAA"/>
    <property type="match status" value="1"/>
</dbReference>
<comment type="subcellular location">
    <subcellularLocation>
        <location evidence="8">Cytoplasm</location>
    </subcellularLocation>
</comment>
<reference evidence="15 16" key="1">
    <citation type="journal article" date="2015" name="Nature">
        <title>rRNA introns, odd ribosomes, and small enigmatic genomes across a large radiation of phyla.</title>
        <authorList>
            <person name="Brown C.T."/>
            <person name="Hug L.A."/>
            <person name="Thomas B.C."/>
            <person name="Sharon I."/>
            <person name="Castelle C.J."/>
            <person name="Singh A."/>
            <person name="Wilkins M.J."/>
            <person name="Williams K.H."/>
            <person name="Banfield J.F."/>
        </authorList>
    </citation>
    <scope>NUCLEOTIDE SEQUENCE [LARGE SCALE GENOMIC DNA]</scope>
</reference>
<dbReference type="GO" id="GO:0006270">
    <property type="term" value="P:DNA replication initiation"/>
    <property type="evidence" value="ECO:0007669"/>
    <property type="project" value="UniProtKB-UniRule"/>
</dbReference>
<dbReference type="GO" id="GO:0005886">
    <property type="term" value="C:plasma membrane"/>
    <property type="evidence" value="ECO:0007669"/>
    <property type="project" value="TreeGrafter"/>
</dbReference>
<comment type="domain">
    <text evidence="8">Domain I is involved in oligomerization and binding regulators, domain II is flexibile and of varying length in different bacteria, domain III forms the AAA+ region, while domain IV binds dsDNA.</text>
</comment>
<dbReference type="Gene3D" id="1.10.8.60">
    <property type="match status" value="1"/>
</dbReference>
<dbReference type="InterPro" id="IPR010921">
    <property type="entry name" value="Trp_repressor/repl_initiator"/>
</dbReference>
<dbReference type="SUPFAM" id="SSF52540">
    <property type="entry name" value="P-loop containing nucleoside triphosphate hydrolases"/>
    <property type="match status" value="1"/>
</dbReference>
<keyword evidence="6 8" id="KW-0446">Lipid-binding</keyword>
<dbReference type="GO" id="GO:0008289">
    <property type="term" value="F:lipid binding"/>
    <property type="evidence" value="ECO:0007669"/>
    <property type="project" value="UniProtKB-KW"/>
</dbReference>
<dbReference type="InterPro" id="IPR038454">
    <property type="entry name" value="DnaA_N_sf"/>
</dbReference>
<evidence type="ECO:0000313" key="15">
    <source>
        <dbReference type="EMBL" id="KKT49126.1"/>
    </source>
</evidence>
<dbReference type="InterPro" id="IPR013159">
    <property type="entry name" value="DnaA_C"/>
</dbReference>
<dbReference type="Gene3D" id="3.30.300.180">
    <property type="match status" value="1"/>
</dbReference>
<feature type="domain" description="Chromosomal replication initiator DnaA C-terminal" evidence="14">
    <location>
        <begin position="437"/>
        <end position="506"/>
    </location>
</feature>
<dbReference type="CDD" id="cd06571">
    <property type="entry name" value="Bac_DnaA_C"/>
    <property type="match status" value="1"/>
</dbReference>
<comment type="caution">
    <text evidence="8">Lacks conserved residue(s) required for the propagation of feature annotation.</text>
</comment>
<feature type="binding site" evidence="8">
    <location>
        <position position="241"/>
    </location>
    <ligand>
        <name>ATP</name>
        <dbReference type="ChEBI" id="CHEBI:30616"/>
    </ligand>
</feature>
<keyword evidence="5 8" id="KW-0067">ATP-binding</keyword>
<comment type="similarity">
    <text evidence="1 8 11">Belongs to the DnaA family.</text>
</comment>
<feature type="compositionally biased region" description="Polar residues" evidence="12">
    <location>
        <begin position="17"/>
        <end position="26"/>
    </location>
</feature>
<dbReference type="Pfam" id="PF00308">
    <property type="entry name" value="Bac_DnaA"/>
    <property type="match status" value="1"/>
</dbReference>